<feature type="compositionally biased region" description="Basic and acidic residues" evidence="1">
    <location>
        <begin position="317"/>
        <end position="326"/>
    </location>
</feature>
<protein>
    <submittedName>
        <fullName evidence="2">Uncharacterized protein</fullName>
    </submittedName>
</protein>
<dbReference type="Proteomes" id="UP000288805">
    <property type="component" value="Unassembled WGS sequence"/>
</dbReference>
<feature type="compositionally biased region" description="Polar residues" evidence="1">
    <location>
        <begin position="547"/>
        <end position="557"/>
    </location>
</feature>
<evidence type="ECO:0000256" key="1">
    <source>
        <dbReference type="SAM" id="MobiDB-lite"/>
    </source>
</evidence>
<gene>
    <name evidence="2" type="ORF">CK203_092909</name>
</gene>
<evidence type="ECO:0000313" key="2">
    <source>
        <dbReference type="EMBL" id="RVW47873.1"/>
    </source>
</evidence>
<proteinExistence type="predicted"/>
<name>A0A438EJG8_VITVI</name>
<dbReference type="EMBL" id="QGNW01001266">
    <property type="protein sequence ID" value="RVW47873.1"/>
    <property type="molecule type" value="Genomic_DNA"/>
</dbReference>
<feature type="region of interest" description="Disordered" evidence="1">
    <location>
        <begin position="312"/>
        <end position="406"/>
    </location>
</feature>
<reference evidence="2 3" key="1">
    <citation type="journal article" date="2018" name="PLoS Genet.">
        <title>Population sequencing reveals clonal diversity and ancestral inbreeding in the grapevine cultivar Chardonnay.</title>
        <authorList>
            <person name="Roach M.J."/>
            <person name="Johnson D.L."/>
            <person name="Bohlmann J."/>
            <person name="van Vuuren H.J."/>
            <person name="Jones S.J."/>
            <person name="Pretorius I.S."/>
            <person name="Schmidt S.A."/>
            <person name="Borneman A.R."/>
        </authorList>
    </citation>
    <scope>NUCLEOTIDE SEQUENCE [LARGE SCALE GENOMIC DNA]</scope>
    <source>
        <strain evidence="3">cv. Chardonnay</strain>
        <tissue evidence="2">Leaf</tissue>
    </source>
</reference>
<comment type="caution">
    <text evidence="2">The sequence shown here is derived from an EMBL/GenBank/DDBJ whole genome shotgun (WGS) entry which is preliminary data.</text>
</comment>
<sequence>MALDWVERMVRTLKVYVERKTFLVRFEGKFGGIWCSLTEHSRGSVFALGFEKEEAGWLIKHLTKAIELKSYMGFNKKCRGKSRVHLMEVCFNNHGRFIRLSKFASNRKSTFLVIPEGGKGREWEQLKNALSSMLVVPSSNIDEKGRRGGLVPVGRWARVVVCECPADFDNWVEVGHALAKRLGQKSVELRFLKIKGGYTAHLRRWSPRENSEVVGKFRGGWIELRGLPFHLWSEEHLKKIVEQWGTVTEIDWRMLKLYDLCKARLQWLELKTIGKVEKWVSQLGRIMSLTRGQMAEGWLGKLDQKLKEGLMMGPAGKMKEGGDSQKTEAVPVGTHGKRRSEVGNSWFQPSSSFNLNSNKQRTGPAGPKQDGEVWAGGDKAHSNDEEGHRASNAKQERRAQSPLKPRPLVEANLGWRGRRLLCNGKGKSVSKVSISQLRGSAMKFGSKKLWTTLIPSISGCRQGVRSRSEPLMHEKPSSDCDALPKEAAFEAGTQMDRRFNASPLTFSRSSKFRKRCSGKGASSKREDADNQQRSSLKASILSKGRRNCTNPLTLKTE</sequence>
<feature type="region of interest" description="Disordered" evidence="1">
    <location>
        <begin position="509"/>
        <end position="557"/>
    </location>
</feature>
<accession>A0A438EJG8</accession>
<evidence type="ECO:0000313" key="3">
    <source>
        <dbReference type="Proteomes" id="UP000288805"/>
    </source>
</evidence>
<dbReference type="AlphaFoldDB" id="A0A438EJG8"/>
<organism evidence="2 3">
    <name type="scientific">Vitis vinifera</name>
    <name type="common">Grape</name>
    <dbReference type="NCBI Taxonomy" id="29760"/>
    <lineage>
        <taxon>Eukaryota</taxon>
        <taxon>Viridiplantae</taxon>
        <taxon>Streptophyta</taxon>
        <taxon>Embryophyta</taxon>
        <taxon>Tracheophyta</taxon>
        <taxon>Spermatophyta</taxon>
        <taxon>Magnoliopsida</taxon>
        <taxon>eudicotyledons</taxon>
        <taxon>Gunneridae</taxon>
        <taxon>Pentapetalae</taxon>
        <taxon>rosids</taxon>
        <taxon>Vitales</taxon>
        <taxon>Vitaceae</taxon>
        <taxon>Viteae</taxon>
        <taxon>Vitis</taxon>
    </lineage>
</organism>
<feature type="compositionally biased region" description="Basic and acidic residues" evidence="1">
    <location>
        <begin position="378"/>
        <end position="399"/>
    </location>
</feature>
<feature type="compositionally biased region" description="Polar residues" evidence="1">
    <location>
        <begin position="342"/>
        <end position="361"/>
    </location>
</feature>